<dbReference type="GO" id="GO:0009279">
    <property type="term" value="C:cell outer membrane"/>
    <property type="evidence" value="ECO:0007669"/>
    <property type="project" value="TreeGrafter"/>
</dbReference>
<evidence type="ECO:0000313" key="2">
    <source>
        <dbReference type="EMBL" id="KOC89463.1"/>
    </source>
</evidence>
<dbReference type="PROSITE" id="PS51724">
    <property type="entry name" value="SPOR"/>
    <property type="match status" value="1"/>
</dbReference>
<sequence length="107" mass="10725">GVLEGSEPVAVAAPAAAVAAPAAASSAAATGGYVVQVGALSDGTRARQWMQSLSQQFGVPGNVAANGNVYRVQLGPFSNRQQAAALQQRLSNEAQQQSFITVAPGGM</sequence>
<dbReference type="InterPro" id="IPR036680">
    <property type="entry name" value="SPOR-like_sf"/>
</dbReference>
<accession>A0A0L7T2A4</accession>
<proteinExistence type="predicted"/>
<evidence type="ECO:0000313" key="3">
    <source>
        <dbReference type="Proteomes" id="UP000037088"/>
    </source>
</evidence>
<organism evidence="2 3">
    <name type="scientific">Winslowiella iniecta</name>
    <dbReference type="NCBI Taxonomy" id="1560201"/>
    <lineage>
        <taxon>Bacteria</taxon>
        <taxon>Pseudomonadati</taxon>
        <taxon>Pseudomonadota</taxon>
        <taxon>Gammaproteobacteria</taxon>
        <taxon>Enterobacterales</taxon>
        <taxon>Erwiniaceae</taxon>
        <taxon>Winslowiella</taxon>
    </lineage>
</organism>
<dbReference type="InterPro" id="IPR007730">
    <property type="entry name" value="SPOR-like_dom"/>
</dbReference>
<feature type="non-terminal residue" evidence="2">
    <location>
        <position position="1"/>
    </location>
</feature>
<reference evidence="2 3" key="1">
    <citation type="journal article" date="2015" name="Int. J. Syst. Evol. Microbiol.">
        <title>Erwinia iniecta sp. nov., isolated from Russian wheat aphids (Diuraphis noxia).</title>
        <authorList>
            <person name="Campillo T."/>
            <person name="Luna E."/>
            <person name="Portier P."/>
            <person name="Fischer-Le Saux M."/>
            <person name="Lapitan N."/>
            <person name="Tisserat N.A."/>
            <person name="Leach J.E."/>
        </authorList>
    </citation>
    <scope>NUCLEOTIDE SEQUENCE [LARGE SCALE GENOMIC DNA]</scope>
    <source>
        <strain evidence="2 3">B120</strain>
    </source>
</reference>
<name>A0A0L7T2A4_9GAMM</name>
<dbReference type="PANTHER" id="PTHR34183:SF1">
    <property type="entry name" value="ENDOLYTIC PEPTIDOGLYCAN TRANSGLYCOSYLASE RLPA"/>
    <property type="match status" value="1"/>
</dbReference>
<dbReference type="Proteomes" id="UP000037088">
    <property type="component" value="Unassembled WGS sequence"/>
</dbReference>
<dbReference type="RefSeq" id="WP_052899860.1">
    <property type="nucleotide sequence ID" value="NZ_JRXE01000016.1"/>
</dbReference>
<dbReference type="AlphaFoldDB" id="A0A0L7T2A4"/>
<dbReference type="PANTHER" id="PTHR34183">
    <property type="entry name" value="ENDOLYTIC PEPTIDOGLYCAN TRANSGLYCOSYLASE RLPA"/>
    <property type="match status" value="1"/>
</dbReference>
<feature type="domain" description="SPOR" evidence="1">
    <location>
        <begin position="27"/>
        <end position="103"/>
    </location>
</feature>
<gene>
    <name evidence="2" type="ORF">NG42_12695</name>
</gene>
<comment type="caution">
    <text evidence="2">The sequence shown here is derived from an EMBL/GenBank/DDBJ whole genome shotgun (WGS) entry which is preliminary data.</text>
</comment>
<evidence type="ECO:0000259" key="1">
    <source>
        <dbReference type="PROSITE" id="PS51724"/>
    </source>
</evidence>
<dbReference type="Gene3D" id="3.30.70.1070">
    <property type="entry name" value="Sporulation related repeat"/>
    <property type="match status" value="1"/>
</dbReference>
<dbReference type="GO" id="GO:0042834">
    <property type="term" value="F:peptidoglycan binding"/>
    <property type="evidence" value="ECO:0007669"/>
    <property type="project" value="InterPro"/>
</dbReference>
<dbReference type="PATRIC" id="fig|1560201.3.peg.2711"/>
<keyword evidence="3" id="KW-1185">Reference proteome</keyword>
<keyword evidence="2" id="KW-0449">Lipoprotein</keyword>
<dbReference type="EMBL" id="JRXE01000016">
    <property type="protein sequence ID" value="KOC89463.1"/>
    <property type="molecule type" value="Genomic_DNA"/>
</dbReference>
<protein>
    <submittedName>
        <fullName evidence="2">Rare lipoprotein A</fullName>
    </submittedName>
</protein>
<dbReference type="Pfam" id="PF05036">
    <property type="entry name" value="SPOR"/>
    <property type="match status" value="1"/>
</dbReference>
<dbReference type="SUPFAM" id="SSF110997">
    <property type="entry name" value="Sporulation related repeat"/>
    <property type="match status" value="1"/>
</dbReference>